<comment type="caution">
    <text evidence="10">The sequence shown here is derived from an EMBL/GenBank/DDBJ whole genome shotgun (WGS) entry which is preliminary data.</text>
</comment>
<sequence>MDFKITKILLLLFLLWVAVSAQAETRYVTDQAKITMRSGESAKHRIVRMLPSGTAVTVLSTNSASGYSRIRLADGKTGYVLTRQLLTQPVARDRIIKLEARIKELEASPGELSSKLAKLSREHDALKQAHAALQSEKDAIQSELEELKRTSANAVQIAQERKTLRKQVATMSRDLANQEQEILELKNNSTQRWFLIGGGVLFGGILLGLVLPHLRVKKRKDSWGSL</sequence>
<comment type="subcellular location">
    <subcellularLocation>
        <location evidence="1">Membrane</location>
        <topology evidence="1">Single-pass membrane protein</topology>
    </subcellularLocation>
</comment>
<keyword evidence="2 7" id="KW-0812">Transmembrane</keyword>
<name>A0A831WDK0_9GAMM</name>
<dbReference type="AlphaFoldDB" id="A0A831WDK0"/>
<feature type="chain" id="PRO_5032840693" evidence="8">
    <location>
        <begin position="24"/>
        <end position="226"/>
    </location>
</feature>
<dbReference type="SMART" id="SM00287">
    <property type="entry name" value="SH3b"/>
    <property type="match status" value="1"/>
</dbReference>
<evidence type="ECO:0000256" key="6">
    <source>
        <dbReference type="SAM" id="Coils"/>
    </source>
</evidence>
<dbReference type="Proteomes" id="UP000886339">
    <property type="component" value="Unassembled WGS sequence"/>
</dbReference>
<feature type="transmembrane region" description="Helical" evidence="7">
    <location>
        <begin position="193"/>
        <end position="211"/>
    </location>
</feature>
<dbReference type="Gene3D" id="2.30.30.40">
    <property type="entry name" value="SH3 Domains"/>
    <property type="match status" value="1"/>
</dbReference>
<organism evidence="10">
    <name type="scientific">Thiolapillus brandeum</name>
    <dbReference type="NCBI Taxonomy" id="1076588"/>
    <lineage>
        <taxon>Bacteria</taxon>
        <taxon>Pseudomonadati</taxon>
        <taxon>Pseudomonadota</taxon>
        <taxon>Gammaproteobacteria</taxon>
        <taxon>Chromatiales</taxon>
        <taxon>Sedimenticolaceae</taxon>
        <taxon>Thiolapillus</taxon>
    </lineage>
</organism>
<dbReference type="Gene3D" id="1.10.287.1490">
    <property type="match status" value="1"/>
</dbReference>
<proteinExistence type="predicted"/>
<feature type="signal peptide" evidence="8">
    <location>
        <begin position="1"/>
        <end position="23"/>
    </location>
</feature>
<dbReference type="NCBIfam" id="TIGR04211">
    <property type="entry name" value="SH3_and_anchor"/>
    <property type="match status" value="1"/>
</dbReference>
<dbReference type="InterPro" id="IPR003646">
    <property type="entry name" value="SH3-like_bac-type"/>
</dbReference>
<evidence type="ECO:0000313" key="10">
    <source>
        <dbReference type="EMBL" id="HEC07189.1"/>
    </source>
</evidence>
<evidence type="ECO:0000256" key="7">
    <source>
        <dbReference type="SAM" id="Phobius"/>
    </source>
</evidence>
<evidence type="ECO:0000256" key="5">
    <source>
        <dbReference type="ARBA" id="ARBA00023136"/>
    </source>
</evidence>
<evidence type="ECO:0000256" key="2">
    <source>
        <dbReference type="ARBA" id="ARBA00022692"/>
    </source>
</evidence>
<keyword evidence="5 7" id="KW-0472">Membrane</keyword>
<evidence type="ECO:0000256" key="4">
    <source>
        <dbReference type="ARBA" id="ARBA00022989"/>
    </source>
</evidence>
<dbReference type="GO" id="GO:0016020">
    <property type="term" value="C:membrane"/>
    <property type="evidence" value="ECO:0007669"/>
    <property type="project" value="UniProtKB-SubCell"/>
</dbReference>
<evidence type="ECO:0000256" key="3">
    <source>
        <dbReference type="ARBA" id="ARBA00022729"/>
    </source>
</evidence>
<keyword evidence="3 8" id="KW-0732">Signal</keyword>
<dbReference type="EMBL" id="DRLF01000345">
    <property type="protein sequence ID" value="HEC07189.1"/>
    <property type="molecule type" value="Genomic_DNA"/>
</dbReference>
<gene>
    <name evidence="10" type="ORF">ENJ12_10065</name>
</gene>
<feature type="domain" description="SH3b" evidence="9">
    <location>
        <begin position="23"/>
        <end position="89"/>
    </location>
</feature>
<feature type="coiled-coil region" evidence="6">
    <location>
        <begin position="116"/>
        <end position="188"/>
    </location>
</feature>
<protein>
    <submittedName>
        <fullName evidence="10">TIGR04211 family SH3 domain-containing protein</fullName>
    </submittedName>
</protein>
<dbReference type="Pfam" id="PF08239">
    <property type="entry name" value="SH3_3"/>
    <property type="match status" value="1"/>
</dbReference>
<dbReference type="InterPro" id="IPR016476">
    <property type="entry name" value="SH3_dom_pro"/>
</dbReference>
<keyword evidence="4 7" id="KW-1133">Transmembrane helix</keyword>
<evidence type="ECO:0000259" key="9">
    <source>
        <dbReference type="PROSITE" id="PS51781"/>
    </source>
</evidence>
<evidence type="ECO:0000256" key="1">
    <source>
        <dbReference type="ARBA" id="ARBA00004167"/>
    </source>
</evidence>
<accession>A0A831WDK0</accession>
<keyword evidence="6" id="KW-0175">Coiled coil</keyword>
<dbReference type="PROSITE" id="PS51781">
    <property type="entry name" value="SH3B"/>
    <property type="match status" value="1"/>
</dbReference>
<reference evidence="10" key="1">
    <citation type="journal article" date="2020" name="mSystems">
        <title>Genome- and Community-Level Interaction Insights into Carbon Utilization and Element Cycling Functions of Hydrothermarchaeota in Hydrothermal Sediment.</title>
        <authorList>
            <person name="Zhou Z."/>
            <person name="Liu Y."/>
            <person name="Xu W."/>
            <person name="Pan J."/>
            <person name="Luo Z.H."/>
            <person name="Li M."/>
        </authorList>
    </citation>
    <scope>NUCLEOTIDE SEQUENCE [LARGE SCALE GENOMIC DNA]</scope>
    <source>
        <strain evidence="10">HyVt-458</strain>
    </source>
</reference>
<dbReference type="PIRSF" id="PIRSF006158">
    <property type="entry name" value="UCP006158_SH3"/>
    <property type="match status" value="1"/>
</dbReference>
<evidence type="ECO:0000256" key="8">
    <source>
        <dbReference type="SAM" id="SignalP"/>
    </source>
</evidence>